<dbReference type="SUPFAM" id="SSF53720">
    <property type="entry name" value="ALDH-like"/>
    <property type="match status" value="1"/>
</dbReference>
<feature type="domain" description="Aldehyde dehydrogenase" evidence="4">
    <location>
        <begin position="33"/>
        <end position="494"/>
    </location>
</feature>
<name>A0ABV6G5G8_9GAMM</name>
<dbReference type="PROSITE" id="PS00687">
    <property type="entry name" value="ALDEHYDE_DEHYDR_GLU"/>
    <property type="match status" value="1"/>
</dbReference>
<evidence type="ECO:0000259" key="4">
    <source>
        <dbReference type="Pfam" id="PF00171"/>
    </source>
</evidence>
<dbReference type="Gene3D" id="3.40.309.10">
    <property type="entry name" value="Aldehyde Dehydrogenase, Chain A, domain 2"/>
    <property type="match status" value="1"/>
</dbReference>
<dbReference type="InterPro" id="IPR016162">
    <property type="entry name" value="Ald_DH_N"/>
</dbReference>
<evidence type="ECO:0000256" key="2">
    <source>
        <dbReference type="PROSITE-ProRule" id="PRU10007"/>
    </source>
</evidence>
<dbReference type="Pfam" id="PF00171">
    <property type="entry name" value="Aldedh"/>
    <property type="match status" value="1"/>
</dbReference>
<evidence type="ECO:0000313" key="6">
    <source>
        <dbReference type="Proteomes" id="UP001589814"/>
    </source>
</evidence>
<evidence type="ECO:0000256" key="3">
    <source>
        <dbReference type="RuleBase" id="RU003345"/>
    </source>
</evidence>
<protein>
    <submittedName>
        <fullName evidence="5">Aldehyde dehydrogenase family protein</fullName>
    </submittedName>
</protein>
<reference evidence="5 6" key="1">
    <citation type="submission" date="2024-09" db="EMBL/GenBank/DDBJ databases">
        <authorList>
            <person name="Sun Q."/>
            <person name="Mori K."/>
        </authorList>
    </citation>
    <scope>NUCLEOTIDE SEQUENCE [LARGE SCALE GENOMIC DNA]</scope>
    <source>
        <strain evidence="5 6">CCM 7415</strain>
    </source>
</reference>
<dbReference type="Proteomes" id="UP001589814">
    <property type="component" value="Unassembled WGS sequence"/>
</dbReference>
<dbReference type="InterPro" id="IPR015590">
    <property type="entry name" value="Aldehyde_DH_dom"/>
</dbReference>
<dbReference type="InterPro" id="IPR016163">
    <property type="entry name" value="Ald_DH_C"/>
</dbReference>
<evidence type="ECO:0000313" key="5">
    <source>
        <dbReference type="EMBL" id="MFC0268905.1"/>
    </source>
</evidence>
<keyword evidence="6" id="KW-1185">Reference proteome</keyword>
<keyword evidence="1 3" id="KW-0560">Oxidoreductase</keyword>
<dbReference type="PANTHER" id="PTHR11699">
    <property type="entry name" value="ALDEHYDE DEHYDROGENASE-RELATED"/>
    <property type="match status" value="1"/>
</dbReference>
<gene>
    <name evidence="5" type="ORF">ACFFHW_13080</name>
</gene>
<comment type="caution">
    <text evidence="5">The sequence shown here is derived from an EMBL/GenBank/DDBJ whole genome shotgun (WGS) entry which is preliminary data.</text>
</comment>
<organism evidence="5 6">
    <name type="scientific">Kushneria aurantia</name>
    <dbReference type="NCBI Taxonomy" id="504092"/>
    <lineage>
        <taxon>Bacteria</taxon>
        <taxon>Pseudomonadati</taxon>
        <taxon>Pseudomonadota</taxon>
        <taxon>Gammaproteobacteria</taxon>
        <taxon>Oceanospirillales</taxon>
        <taxon>Halomonadaceae</taxon>
        <taxon>Kushneria</taxon>
    </lineage>
</organism>
<accession>A0ABV6G5G8</accession>
<sequence length="500" mass="53517">MPAFDSERIAFEPDRVAIPCAHFIAGRRVEGEGRLPVARPSDGRVYAELPEAGEVGVDEAVSDASRAFRCGDWWRQAPRERGRILRRWADLIEADVDELAKLEALGSSRPVEQARDWDVPYTAEGIRFFAEFADKHGGEVAATAASSLGMQIAEPMGVVAAIAPWNFPLAMTCWKIAPALAAGNSVVLKPSELTPFSAVRLAQLAIRAGMPPGVFNLVQGSGPVTGEALCRHPQIDKVTFTGSTATGRRIMTACAETGPRPVTLELGGKSPQLVFADIPDLDRTARTLARAITGNAGQVCVAGSRLVIERSLLAPMVERLMAEFASLAPGPTWQSGSPFSPIISSVQLDRIAATVGRARDAGAEVLCGGERFSPQQEGGGCFYRPTLLAIGERDNPAIAEEIFGPVLTVQTFENEEEALALAEHEVYGLAAGVHTADLSRALRVVRRLSAGTVWVNRYGRSHDYILPTGGYKCSGIGRDLGRAAFEANLRHKSVLIDIAS</sequence>
<proteinExistence type="inferred from homology"/>
<feature type="active site" evidence="2">
    <location>
        <position position="265"/>
    </location>
</feature>
<dbReference type="EMBL" id="JBHLVX010000050">
    <property type="protein sequence ID" value="MFC0268905.1"/>
    <property type="molecule type" value="Genomic_DNA"/>
</dbReference>
<dbReference type="InterPro" id="IPR016161">
    <property type="entry name" value="Ald_DH/histidinol_DH"/>
</dbReference>
<dbReference type="RefSeq" id="WP_026351762.1">
    <property type="nucleotide sequence ID" value="NZ_JBHLVX010000050.1"/>
</dbReference>
<dbReference type="Gene3D" id="3.40.605.10">
    <property type="entry name" value="Aldehyde Dehydrogenase, Chain A, domain 1"/>
    <property type="match status" value="1"/>
</dbReference>
<dbReference type="InterPro" id="IPR029510">
    <property type="entry name" value="Ald_DH_CS_GLU"/>
</dbReference>
<evidence type="ECO:0000256" key="1">
    <source>
        <dbReference type="ARBA" id="ARBA00023002"/>
    </source>
</evidence>
<comment type="similarity">
    <text evidence="3">Belongs to the aldehyde dehydrogenase family.</text>
</comment>